<sequence length="177" mass="19270">MRMPAWATGACLILASLLTAATRPVVAEEIVLRGTLYEPGKLQIGTRMPVCGRTRTVVTADLGDYGASIGGFIVLNPVRLDRLSAATRLFVYSHECAHQLYGPGEEQADCYAARRGKAEGWLLESDIDQICMIFPHKSRSPEHPNRAERCAAIRSCFDSAAVPAAAPVLAPQDRDFR</sequence>
<feature type="chain" id="PRO_5020812580" evidence="1">
    <location>
        <begin position="28"/>
        <end position="177"/>
    </location>
</feature>
<keyword evidence="1" id="KW-0732">Signal</keyword>
<evidence type="ECO:0000256" key="1">
    <source>
        <dbReference type="SAM" id="SignalP"/>
    </source>
</evidence>
<dbReference type="RefSeq" id="WP_132807299.1">
    <property type="nucleotide sequence ID" value="NZ_SMAK01000009.1"/>
</dbReference>
<keyword evidence="3" id="KW-1185">Reference proteome</keyword>
<protein>
    <submittedName>
        <fullName evidence="2">Uncharacterized protein</fullName>
    </submittedName>
</protein>
<accession>A0A4R3M4X2</accession>
<dbReference type="OrthoDB" id="6402875at2"/>
<dbReference type="EMBL" id="SMAK01000009">
    <property type="protein sequence ID" value="TCT08371.1"/>
    <property type="molecule type" value="Genomic_DNA"/>
</dbReference>
<evidence type="ECO:0000313" key="2">
    <source>
        <dbReference type="EMBL" id="TCT08371.1"/>
    </source>
</evidence>
<evidence type="ECO:0000313" key="3">
    <source>
        <dbReference type="Proteomes" id="UP000295678"/>
    </source>
</evidence>
<organism evidence="2 3">
    <name type="scientific">Tepidamorphus gemmatus</name>
    <dbReference type="NCBI Taxonomy" id="747076"/>
    <lineage>
        <taxon>Bacteria</taxon>
        <taxon>Pseudomonadati</taxon>
        <taxon>Pseudomonadota</taxon>
        <taxon>Alphaproteobacteria</taxon>
        <taxon>Hyphomicrobiales</taxon>
        <taxon>Tepidamorphaceae</taxon>
        <taxon>Tepidamorphus</taxon>
    </lineage>
</organism>
<dbReference type="AlphaFoldDB" id="A0A4R3M4X2"/>
<proteinExistence type="predicted"/>
<comment type="caution">
    <text evidence="2">The sequence shown here is derived from an EMBL/GenBank/DDBJ whole genome shotgun (WGS) entry which is preliminary data.</text>
</comment>
<reference evidence="2 3" key="1">
    <citation type="submission" date="2019-03" db="EMBL/GenBank/DDBJ databases">
        <title>Genomic Encyclopedia of Type Strains, Phase IV (KMG-IV): sequencing the most valuable type-strain genomes for metagenomic binning, comparative biology and taxonomic classification.</title>
        <authorList>
            <person name="Goeker M."/>
        </authorList>
    </citation>
    <scope>NUCLEOTIDE SEQUENCE [LARGE SCALE GENOMIC DNA]</scope>
    <source>
        <strain evidence="2 3">DSM 19345</strain>
    </source>
</reference>
<dbReference type="Proteomes" id="UP000295678">
    <property type="component" value="Unassembled WGS sequence"/>
</dbReference>
<gene>
    <name evidence="2" type="ORF">EDC22_10946</name>
</gene>
<name>A0A4R3M4X2_9HYPH</name>
<feature type="signal peptide" evidence="1">
    <location>
        <begin position="1"/>
        <end position="27"/>
    </location>
</feature>